<evidence type="ECO:0000313" key="4">
    <source>
        <dbReference type="Proteomes" id="UP000199019"/>
    </source>
</evidence>
<dbReference type="RefSeq" id="WP_245735761.1">
    <property type="nucleotide sequence ID" value="NZ_FOHB01000004.1"/>
</dbReference>
<dbReference type="Gene3D" id="3.40.50.150">
    <property type="entry name" value="Vaccinia Virus protein VP39"/>
    <property type="match status" value="1"/>
</dbReference>
<dbReference type="Proteomes" id="UP000199019">
    <property type="component" value="Unassembled WGS sequence"/>
</dbReference>
<dbReference type="PANTHER" id="PTHR43317">
    <property type="entry name" value="THERMOSPERMINE SYNTHASE ACAULIS5"/>
    <property type="match status" value="1"/>
</dbReference>
<keyword evidence="1" id="KW-0620">Polyamine biosynthesis</keyword>
<name>A0A1H9VSZ3_9MICO</name>
<keyword evidence="4" id="KW-1185">Reference proteome</keyword>
<dbReference type="SUPFAM" id="SSF53335">
    <property type="entry name" value="S-adenosyl-L-methionine-dependent methyltransferases"/>
    <property type="match status" value="1"/>
</dbReference>
<evidence type="ECO:0000256" key="2">
    <source>
        <dbReference type="SAM" id="MobiDB-lite"/>
    </source>
</evidence>
<dbReference type="STRING" id="587636.SAMN05216199_2527"/>
<accession>A0A1H9VSZ3</accession>
<proteinExistence type="predicted"/>
<dbReference type="NCBIfam" id="NF037959">
    <property type="entry name" value="MFS_SpdSyn"/>
    <property type="match status" value="1"/>
</dbReference>
<feature type="region of interest" description="Disordered" evidence="2">
    <location>
        <begin position="251"/>
        <end position="271"/>
    </location>
</feature>
<organism evidence="3 4">
    <name type="scientific">Pedococcus cremeus</name>
    <dbReference type="NCBI Taxonomy" id="587636"/>
    <lineage>
        <taxon>Bacteria</taxon>
        <taxon>Bacillati</taxon>
        <taxon>Actinomycetota</taxon>
        <taxon>Actinomycetes</taxon>
        <taxon>Micrococcales</taxon>
        <taxon>Intrasporangiaceae</taxon>
        <taxon>Pedococcus</taxon>
    </lineage>
</organism>
<gene>
    <name evidence="3" type="ORF">SAMN05216199_2527</name>
</gene>
<dbReference type="InterPro" id="IPR029063">
    <property type="entry name" value="SAM-dependent_MTases_sf"/>
</dbReference>
<dbReference type="AlphaFoldDB" id="A0A1H9VSZ3"/>
<evidence type="ECO:0008006" key="5">
    <source>
        <dbReference type="Google" id="ProtNLM"/>
    </source>
</evidence>
<protein>
    <recommendedName>
        <fullName evidence="5">Spermidine synthase</fullName>
    </recommendedName>
</protein>
<reference evidence="4" key="1">
    <citation type="submission" date="2016-10" db="EMBL/GenBank/DDBJ databases">
        <authorList>
            <person name="Varghese N."/>
            <person name="Submissions S."/>
        </authorList>
    </citation>
    <scope>NUCLEOTIDE SEQUENCE [LARGE SCALE GENOMIC DNA]</scope>
    <source>
        <strain evidence="4">CGMCC 1.6963</strain>
    </source>
</reference>
<dbReference type="GO" id="GO:0006596">
    <property type="term" value="P:polyamine biosynthetic process"/>
    <property type="evidence" value="ECO:0007669"/>
    <property type="project" value="UniProtKB-KW"/>
</dbReference>
<sequence length="271" mass="29802">MDQPDRTAPEFVPDGHGGVVVVVDDQPQSHVDLADPGHLLFEYVLHFGLVLDTLPEGQLAVTHVGGAGLTLARYLQHTRPGSPQVVLEPDAALTEAVRRELPLPRGHRIRVRPVDGRTGIAALRDASADVVVLDAYAGGRMPAELSTREFLTDVRRVLRPGGVLLANVSDEPARDHLRRWHATAAEVFPWTSAIALAEVWKRRRFGNYVVMASTHPLDELRLTRAVAGCPFPSSLRSRTELERLLAGGRAYTDDATAESPSPPPRDRWRLR</sequence>
<dbReference type="PANTHER" id="PTHR43317:SF1">
    <property type="entry name" value="THERMOSPERMINE SYNTHASE ACAULIS5"/>
    <property type="match status" value="1"/>
</dbReference>
<dbReference type="CDD" id="cd02440">
    <property type="entry name" value="AdoMet_MTases"/>
    <property type="match status" value="1"/>
</dbReference>
<evidence type="ECO:0000313" key="3">
    <source>
        <dbReference type="EMBL" id="SES24403.1"/>
    </source>
</evidence>
<dbReference type="EMBL" id="FOHB01000004">
    <property type="protein sequence ID" value="SES24403.1"/>
    <property type="molecule type" value="Genomic_DNA"/>
</dbReference>
<evidence type="ECO:0000256" key="1">
    <source>
        <dbReference type="ARBA" id="ARBA00023115"/>
    </source>
</evidence>